<keyword evidence="3 4" id="KW-0408">Iron</keyword>
<organism evidence="7 8">
    <name type="scientific">Colwellia maritima</name>
    <dbReference type="NCBI Taxonomy" id="2912588"/>
    <lineage>
        <taxon>Bacteria</taxon>
        <taxon>Pseudomonadati</taxon>
        <taxon>Pseudomonadota</taxon>
        <taxon>Gammaproteobacteria</taxon>
        <taxon>Alteromonadales</taxon>
        <taxon>Colwelliaceae</taxon>
        <taxon>Colwellia</taxon>
    </lineage>
</organism>
<evidence type="ECO:0000259" key="6">
    <source>
        <dbReference type="PROSITE" id="PS51007"/>
    </source>
</evidence>
<evidence type="ECO:0000256" key="2">
    <source>
        <dbReference type="ARBA" id="ARBA00022723"/>
    </source>
</evidence>
<keyword evidence="8" id="KW-1185">Reference proteome</keyword>
<dbReference type="PROSITE" id="PS51007">
    <property type="entry name" value="CYTC"/>
    <property type="match status" value="1"/>
</dbReference>
<dbReference type="InterPro" id="IPR009056">
    <property type="entry name" value="Cyt_c-like_dom"/>
</dbReference>
<evidence type="ECO:0000256" key="1">
    <source>
        <dbReference type="ARBA" id="ARBA00022617"/>
    </source>
</evidence>
<keyword evidence="5" id="KW-0732">Signal</keyword>
<protein>
    <submittedName>
        <fullName evidence="7">Cytochrome C</fullName>
    </submittedName>
</protein>
<feature type="domain" description="Cytochrome c" evidence="6">
    <location>
        <begin position="34"/>
        <end position="143"/>
    </location>
</feature>
<proteinExistence type="predicted"/>
<evidence type="ECO:0000256" key="5">
    <source>
        <dbReference type="SAM" id="SignalP"/>
    </source>
</evidence>
<keyword evidence="1 4" id="KW-0349">Heme</keyword>
<accession>A0ABS9X1Y1</accession>
<name>A0ABS9X1Y1_9GAMM</name>
<reference evidence="7" key="1">
    <citation type="submission" date="2022-01" db="EMBL/GenBank/DDBJ databases">
        <title>Colwellia maritima, isolated from seawater.</title>
        <authorList>
            <person name="Kristyanto S."/>
            <person name="Jung J."/>
            <person name="Jeon C.O."/>
        </authorList>
    </citation>
    <scope>NUCLEOTIDE SEQUENCE</scope>
    <source>
        <strain evidence="7">MSW7</strain>
    </source>
</reference>
<dbReference type="Gene3D" id="1.10.760.10">
    <property type="entry name" value="Cytochrome c-like domain"/>
    <property type="match status" value="1"/>
</dbReference>
<evidence type="ECO:0000313" key="7">
    <source>
        <dbReference type="EMBL" id="MCI2284224.1"/>
    </source>
</evidence>
<gene>
    <name evidence="7" type="ORF">L3081_13575</name>
</gene>
<evidence type="ECO:0000256" key="3">
    <source>
        <dbReference type="ARBA" id="ARBA00023004"/>
    </source>
</evidence>
<evidence type="ECO:0000313" key="8">
    <source>
        <dbReference type="Proteomes" id="UP001139646"/>
    </source>
</evidence>
<dbReference type="EMBL" id="JAKKSL010000002">
    <property type="protein sequence ID" value="MCI2284224.1"/>
    <property type="molecule type" value="Genomic_DNA"/>
</dbReference>
<evidence type="ECO:0000256" key="4">
    <source>
        <dbReference type="PROSITE-ProRule" id="PRU00433"/>
    </source>
</evidence>
<dbReference type="InterPro" id="IPR036909">
    <property type="entry name" value="Cyt_c-like_dom_sf"/>
</dbReference>
<dbReference type="PROSITE" id="PS51257">
    <property type="entry name" value="PROKAR_LIPOPROTEIN"/>
    <property type="match status" value="1"/>
</dbReference>
<feature type="chain" id="PRO_5046230853" evidence="5">
    <location>
        <begin position="21"/>
        <end position="156"/>
    </location>
</feature>
<comment type="caution">
    <text evidence="7">The sequence shown here is derived from an EMBL/GenBank/DDBJ whole genome shotgun (WGS) entry which is preliminary data.</text>
</comment>
<dbReference type="Proteomes" id="UP001139646">
    <property type="component" value="Unassembled WGS sequence"/>
</dbReference>
<keyword evidence="2 4" id="KW-0479">Metal-binding</keyword>
<dbReference type="RefSeq" id="WP_242286675.1">
    <property type="nucleotide sequence ID" value="NZ_JAKKSL010000002.1"/>
</dbReference>
<dbReference type="SUPFAM" id="SSF46626">
    <property type="entry name" value="Cytochrome c"/>
    <property type="match status" value="1"/>
</dbReference>
<feature type="signal peptide" evidence="5">
    <location>
        <begin position="1"/>
        <end position="20"/>
    </location>
</feature>
<sequence>MNIKLLVVTLFAILTLFACNQGVDSPQGFSLPKGNIVKGEAAFMKYQCLACHSLENYSVNRDDYELITKEFKQPIPLGGTSAVVTTYAQLVTSIINPSHKIAKKANLSEEVTNEDGSSKMRIYNDVMTVSELIDLVAFLQPKYKIKPPTYTQYNRY</sequence>